<dbReference type="EMBL" id="PHHC01000078">
    <property type="protein sequence ID" value="PPE04275.1"/>
    <property type="molecule type" value="Genomic_DNA"/>
</dbReference>
<comment type="caution">
    <text evidence="1">The sequence shown here is derived from an EMBL/GenBank/DDBJ whole genome shotgun (WGS) entry which is preliminary data.</text>
</comment>
<organism evidence="1 2">
    <name type="scientific">Holospora curviuscula</name>
    <dbReference type="NCBI Taxonomy" id="1082868"/>
    <lineage>
        <taxon>Bacteria</taxon>
        <taxon>Pseudomonadati</taxon>
        <taxon>Pseudomonadota</taxon>
        <taxon>Alphaproteobacteria</taxon>
        <taxon>Holosporales</taxon>
        <taxon>Holosporaceae</taxon>
        <taxon>Holospora</taxon>
    </lineage>
</organism>
<reference evidence="1 2" key="1">
    <citation type="submission" date="2017-11" db="EMBL/GenBank/DDBJ databases">
        <title>Comparative genomic analysis of Holospora spp., intranuclear symbionts of paramecia.</title>
        <authorList>
            <person name="Garushyants S.K."/>
            <person name="Beliavskaya A."/>
            <person name="Malko D.B."/>
            <person name="Logacheva M.D."/>
            <person name="Rautian M.S."/>
            <person name="Gelfand M.S."/>
        </authorList>
    </citation>
    <scope>NUCLEOTIDE SEQUENCE [LARGE SCALE GENOMIC DNA]</scope>
    <source>
        <strain evidence="2">02AZ16</strain>
    </source>
</reference>
<gene>
    <name evidence="1" type="ORF">HCUR_00466</name>
</gene>
<evidence type="ECO:0000313" key="2">
    <source>
        <dbReference type="Proteomes" id="UP000239425"/>
    </source>
</evidence>
<keyword evidence="2" id="KW-1185">Reference proteome</keyword>
<evidence type="ECO:0000313" key="1">
    <source>
        <dbReference type="EMBL" id="PPE04275.1"/>
    </source>
</evidence>
<dbReference type="AlphaFoldDB" id="A0A2S5RAX1"/>
<dbReference type="Proteomes" id="UP000239425">
    <property type="component" value="Unassembled WGS sequence"/>
</dbReference>
<name>A0A2S5RAX1_9PROT</name>
<protein>
    <submittedName>
        <fullName evidence="1">Uncharacterized protein</fullName>
    </submittedName>
</protein>
<accession>A0A2S5RAX1</accession>
<sequence length="41" mass="4663">MTSLIENAFFLSQINGAELLHIMLKTYTSFLAAIQIRCLVF</sequence>
<proteinExistence type="predicted"/>